<feature type="signal peptide" evidence="1">
    <location>
        <begin position="1"/>
        <end position="24"/>
    </location>
</feature>
<reference evidence="2" key="1">
    <citation type="submission" date="2021-03" db="EMBL/GenBank/DDBJ databases">
        <authorList>
            <person name="Wang G."/>
        </authorList>
    </citation>
    <scope>NUCLEOTIDE SEQUENCE</scope>
    <source>
        <strain evidence="2">KCTC 12899</strain>
    </source>
</reference>
<evidence type="ECO:0000313" key="3">
    <source>
        <dbReference type="Proteomes" id="UP000664417"/>
    </source>
</evidence>
<organism evidence="2 3">
    <name type="scientific">Acanthopleuribacter pedis</name>
    <dbReference type="NCBI Taxonomy" id="442870"/>
    <lineage>
        <taxon>Bacteria</taxon>
        <taxon>Pseudomonadati</taxon>
        <taxon>Acidobacteriota</taxon>
        <taxon>Holophagae</taxon>
        <taxon>Acanthopleuribacterales</taxon>
        <taxon>Acanthopleuribacteraceae</taxon>
        <taxon>Acanthopleuribacter</taxon>
    </lineage>
</organism>
<dbReference type="RefSeq" id="WP_207860775.1">
    <property type="nucleotide sequence ID" value="NZ_JAFREP010000019.1"/>
</dbReference>
<sequence length="217" mass="23238">MFQNVLKKVLIAGFALLMGSYAFAACRPSFVLVQDNWCADGSAVFYTSPVSGAIRYNWKFTMNGKTVTYTGKSTRADIAAESFGFGGGSYKLTITTYCGDGTSGSTTKYGTLGGNCFRKAAVDTDLAGAQNIAAADFLTQLNHASQGKTHFLTGEQGAKLLVNDSDQVQNYVLVEKWGEGEMIANEISLGPGDSYAFDVHDQEMFVFGDGDVIAQDK</sequence>
<proteinExistence type="predicted"/>
<gene>
    <name evidence="2" type="ORF">J3U88_20240</name>
</gene>
<protein>
    <recommendedName>
        <fullName evidence="4">Lipoprotein</fullName>
    </recommendedName>
</protein>
<evidence type="ECO:0000256" key="1">
    <source>
        <dbReference type="SAM" id="SignalP"/>
    </source>
</evidence>
<dbReference type="PROSITE" id="PS51257">
    <property type="entry name" value="PROKAR_LIPOPROTEIN"/>
    <property type="match status" value="1"/>
</dbReference>
<keyword evidence="3" id="KW-1185">Reference proteome</keyword>
<dbReference type="EMBL" id="JAFREP010000019">
    <property type="protein sequence ID" value="MBO1320820.1"/>
    <property type="molecule type" value="Genomic_DNA"/>
</dbReference>
<comment type="caution">
    <text evidence="2">The sequence shown here is derived from an EMBL/GenBank/DDBJ whole genome shotgun (WGS) entry which is preliminary data.</text>
</comment>
<evidence type="ECO:0008006" key="4">
    <source>
        <dbReference type="Google" id="ProtNLM"/>
    </source>
</evidence>
<dbReference type="Proteomes" id="UP000664417">
    <property type="component" value="Unassembled WGS sequence"/>
</dbReference>
<accession>A0A8J7QAZ2</accession>
<dbReference type="AlphaFoldDB" id="A0A8J7QAZ2"/>
<evidence type="ECO:0000313" key="2">
    <source>
        <dbReference type="EMBL" id="MBO1320820.1"/>
    </source>
</evidence>
<name>A0A8J7QAZ2_9BACT</name>
<feature type="chain" id="PRO_5035239716" description="Lipoprotein" evidence="1">
    <location>
        <begin position="25"/>
        <end position="217"/>
    </location>
</feature>
<keyword evidence="1" id="KW-0732">Signal</keyword>